<dbReference type="EMBL" id="ML986518">
    <property type="protein sequence ID" value="KAF2272699.1"/>
    <property type="molecule type" value="Genomic_DNA"/>
</dbReference>
<feature type="region of interest" description="Disordered" evidence="1">
    <location>
        <begin position="43"/>
        <end position="86"/>
    </location>
</feature>
<name>A0A6A6JBY1_WESOR</name>
<dbReference type="Proteomes" id="UP000800097">
    <property type="component" value="Unassembled WGS sequence"/>
</dbReference>
<evidence type="ECO:0000313" key="3">
    <source>
        <dbReference type="Proteomes" id="UP000800097"/>
    </source>
</evidence>
<evidence type="ECO:0000313" key="2">
    <source>
        <dbReference type="EMBL" id="KAF2272699.1"/>
    </source>
</evidence>
<dbReference type="OrthoDB" id="3705895at2759"/>
<proteinExistence type="predicted"/>
<dbReference type="RefSeq" id="XP_033650238.1">
    <property type="nucleotide sequence ID" value="XM_033793707.1"/>
</dbReference>
<gene>
    <name evidence="2" type="ORF">EI97DRAFT_203522</name>
</gene>
<sequence length="156" mass="17207">MLQSISSSRLATFFLTQIYLRVYPNTLLWPLLSRGLELSIPSSCPLPQGQHSPTPTSPPSERMNMTLDVGLEPDPRDLSTAPALTSSPATNSKFTLTIDCDGLLKPSQLAPNTFVTKTAVEAAEYYQLPFLLAIPMLQEIKIKCFPHLRLPGPRAR</sequence>
<organism evidence="2 3">
    <name type="scientific">Westerdykella ornata</name>
    <dbReference type="NCBI Taxonomy" id="318751"/>
    <lineage>
        <taxon>Eukaryota</taxon>
        <taxon>Fungi</taxon>
        <taxon>Dikarya</taxon>
        <taxon>Ascomycota</taxon>
        <taxon>Pezizomycotina</taxon>
        <taxon>Dothideomycetes</taxon>
        <taxon>Pleosporomycetidae</taxon>
        <taxon>Pleosporales</taxon>
        <taxon>Sporormiaceae</taxon>
        <taxon>Westerdykella</taxon>
    </lineage>
</organism>
<accession>A0A6A6JBY1</accession>
<evidence type="ECO:0000256" key="1">
    <source>
        <dbReference type="SAM" id="MobiDB-lite"/>
    </source>
</evidence>
<dbReference type="AlphaFoldDB" id="A0A6A6JBY1"/>
<dbReference type="GeneID" id="54546882"/>
<keyword evidence="3" id="KW-1185">Reference proteome</keyword>
<reference evidence="2" key="1">
    <citation type="journal article" date="2020" name="Stud. Mycol.">
        <title>101 Dothideomycetes genomes: a test case for predicting lifestyles and emergence of pathogens.</title>
        <authorList>
            <person name="Haridas S."/>
            <person name="Albert R."/>
            <person name="Binder M."/>
            <person name="Bloem J."/>
            <person name="Labutti K."/>
            <person name="Salamov A."/>
            <person name="Andreopoulos B."/>
            <person name="Baker S."/>
            <person name="Barry K."/>
            <person name="Bills G."/>
            <person name="Bluhm B."/>
            <person name="Cannon C."/>
            <person name="Castanera R."/>
            <person name="Culley D."/>
            <person name="Daum C."/>
            <person name="Ezra D."/>
            <person name="Gonzalez J."/>
            <person name="Henrissat B."/>
            <person name="Kuo A."/>
            <person name="Liang C."/>
            <person name="Lipzen A."/>
            <person name="Lutzoni F."/>
            <person name="Magnuson J."/>
            <person name="Mondo S."/>
            <person name="Nolan M."/>
            <person name="Ohm R."/>
            <person name="Pangilinan J."/>
            <person name="Park H.-J."/>
            <person name="Ramirez L."/>
            <person name="Alfaro M."/>
            <person name="Sun H."/>
            <person name="Tritt A."/>
            <person name="Yoshinaga Y."/>
            <person name="Zwiers L.-H."/>
            <person name="Turgeon B."/>
            <person name="Goodwin S."/>
            <person name="Spatafora J."/>
            <person name="Crous P."/>
            <person name="Grigoriev I."/>
        </authorList>
    </citation>
    <scope>NUCLEOTIDE SEQUENCE</scope>
    <source>
        <strain evidence="2">CBS 379.55</strain>
    </source>
</reference>
<protein>
    <submittedName>
        <fullName evidence="2">Uncharacterized protein</fullName>
    </submittedName>
</protein>